<feature type="non-terminal residue" evidence="2">
    <location>
        <position position="1"/>
    </location>
</feature>
<feature type="compositionally biased region" description="Low complexity" evidence="1">
    <location>
        <begin position="226"/>
        <end position="235"/>
    </location>
</feature>
<dbReference type="EMBL" id="BARU01010136">
    <property type="protein sequence ID" value="GAH45315.1"/>
    <property type="molecule type" value="Genomic_DNA"/>
</dbReference>
<proteinExistence type="predicted"/>
<comment type="caution">
    <text evidence="2">The sequence shown here is derived from an EMBL/GenBank/DDBJ whole genome shotgun (WGS) entry which is preliminary data.</text>
</comment>
<gene>
    <name evidence="2" type="ORF">S03H2_19408</name>
</gene>
<dbReference type="SUPFAM" id="SSF48371">
    <property type="entry name" value="ARM repeat"/>
    <property type="match status" value="1"/>
</dbReference>
<feature type="region of interest" description="Disordered" evidence="1">
    <location>
        <begin position="225"/>
        <end position="244"/>
    </location>
</feature>
<protein>
    <submittedName>
        <fullName evidence="2">Uncharacterized protein</fullName>
    </submittedName>
</protein>
<evidence type="ECO:0000313" key="2">
    <source>
        <dbReference type="EMBL" id="GAH45315.1"/>
    </source>
</evidence>
<accession>X1GKD4</accession>
<evidence type="ECO:0000256" key="1">
    <source>
        <dbReference type="SAM" id="MobiDB-lite"/>
    </source>
</evidence>
<feature type="non-terminal residue" evidence="2">
    <location>
        <position position="310"/>
    </location>
</feature>
<sequence length="310" mass="36997">SKWFKCKFLSVVNNRVVNKMECSCNKMNCTCCNLDKKSKIKVSLDIICSAMKRFMPVNNQIIRIKDKFSEIATVAKSKYFSDMKLISRNIMDARYEQPTIELTWNEFKGRVGFLYFDPVECSCFWTWILRVNFIQEIMHRIHKIRFENCKTILKNIQRIRDNIFFKSIGDDDDDDDDDGNEEEGEEEEDDDDDENMEEEEEEEEEHNDIEKCGYFPRYDKFISTMNNSSNNKQNNPFKKGRSRKSNIYNEYKTSQFIENNFFKTSDTEYIALSKMDNLLKNAEYNMYIELHNHTKFGVEIFARQKFDDVS</sequence>
<dbReference type="InterPro" id="IPR016024">
    <property type="entry name" value="ARM-type_fold"/>
</dbReference>
<organism evidence="2">
    <name type="scientific">marine sediment metagenome</name>
    <dbReference type="NCBI Taxonomy" id="412755"/>
    <lineage>
        <taxon>unclassified sequences</taxon>
        <taxon>metagenomes</taxon>
        <taxon>ecological metagenomes</taxon>
    </lineage>
</organism>
<feature type="compositionally biased region" description="Acidic residues" evidence="1">
    <location>
        <begin position="170"/>
        <end position="207"/>
    </location>
</feature>
<feature type="region of interest" description="Disordered" evidence="1">
    <location>
        <begin position="167"/>
        <end position="209"/>
    </location>
</feature>
<name>X1GKD4_9ZZZZ</name>
<reference evidence="2" key="1">
    <citation type="journal article" date="2014" name="Front. Microbiol.">
        <title>High frequency of phylogenetically diverse reductive dehalogenase-homologous genes in deep subseafloor sedimentary metagenomes.</title>
        <authorList>
            <person name="Kawai M."/>
            <person name="Futagami T."/>
            <person name="Toyoda A."/>
            <person name="Takaki Y."/>
            <person name="Nishi S."/>
            <person name="Hori S."/>
            <person name="Arai W."/>
            <person name="Tsubouchi T."/>
            <person name="Morono Y."/>
            <person name="Uchiyama I."/>
            <person name="Ito T."/>
            <person name="Fujiyama A."/>
            <person name="Inagaki F."/>
            <person name="Takami H."/>
        </authorList>
    </citation>
    <scope>NUCLEOTIDE SEQUENCE</scope>
    <source>
        <strain evidence="2">Expedition CK06-06</strain>
    </source>
</reference>
<dbReference type="AlphaFoldDB" id="X1GKD4"/>